<sequence>MLAYDKGYCMHFRLDQKALAQRWVLLLICCTISQGVKIIGDNKEVYAGEDVVLACKLVETTDEVLRVDWMRTTPQASKQNIFTIIRSRDPVSEDVNGLKDRLKFAGSIEERIGNIQLLNAQVKDNGNYSCSFVLYEGGSVSKSIHLIVKASPEINVPSVTPLVGMAEVTLATCSADNAYPPASVLWDASSLGNNVTAVTNSKENPDGTISVTSNLMGIPSRDINKKEVQCLVKQLALNGQYIFGYSINIQYPPVSAKVIPLESRAPSLTFQCKADANPEPEHYTWKRDGRPLDSKGVGANGSILIFQTLTPDINGLYDCEVSNVYGSAEGSLHLYSYGNTRHNYVSWIVVILLGLTSASMYLCYRIKRNSSGQYASTAHSGSVAQPQQRTSCLVLLTSATTMALHFSLEHFDQKRGVSLESFLDFADYLVVFQPADCNPCSYLGASCSHQWVSGFPQLQHHLRLLLLVLKQCQLGLGDNPTVP</sequence>
<evidence type="ECO:0000313" key="14">
    <source>
        <dbReference type="Proteomes" id="UP001591681"/>
    </source>
</evidence>
<keyword evidence="7 11" id="KW-1133">Transmembrane helix</keyword>
<dbReference type="GO" id="GO:0007155">
    <property type="term" value="P:cell adhesion"/>
    <property type="evidence" value="ECO:0007669"/>
    <property type="project" value="UniProtKB-KW"/>
</dbReference>
<evidence type="ECO:0000256" key="6">
    <source>
        <dbReference type="ARBA" id="ARBA00022889"/>
    </source>
</evidence>
<dbReference type="InterPro" id="IPR003599">
    <property type="entry name" value="Ig_sub"/>
</dbReference>
<dbReference type="InterPro" id="IPR013783">
    <property type="entry name" value="Ig-like_fold"/>
</dbReference>
<evidence type="ECO:0000256" key="10">
    <source>
        <dbReference type="ARBA" id="ARBA00023180"/>
    </source>
</evidence>
<dbReference type="PANTHER" id="PTHR23277">
    <property type="entry name" value="NECTIN-RELATED"/>
    <property type="match status" value="1"/>
</dbReference>
<dbReference type="AlphaFoldDB" id="A0ABD1J528"/>
<dbReference type="Pfam" id="PF07686">
    <property type="entry name" value="V-set"/>
    <property type="match status" value="1"/>
</dbReference>
<dbReference type="PANTHER" id="PTHR23277:SF106">
    <property type="entry name" value="NECTIN-1 ISOFORM X1-RELATED"/>
    <property type="match status" value="1"/>
</dbReference>
<feature type="transmembrane region" description="Helical" evidence="11">
    <location>
        <begin position="344"/>
        <end position="364"/>
    </location>
</feature>
<dbReference type="InterPro" id="IPR036179">
    <property type="entry name" value="Ig-like_dom_sf"/>
</dbReference>
<organism evidence="13 14">
    <name type="scientific">Coilia grayii</name>
    <name type="common">Gray's grenadier anchovy</name>
    <dbReference type="NCBI Taxonomy" id="363190"/>
    <lineage>
        <taxon>Eukaryota</taxon>
        <taxon>Metazoa</taxon>
        <taxon>Chordata</taxon>
        <taxon>Craniata</taxon>
        <taxon>Vertebrata</taxon>
        <taxon>Euteleostomi</taxon>
        <taxon>Actinopterygii</taxon>
        <taxon>Neopterygii</taxon>
        <taxon>Teleostei</taxon>
        <taxon>Clupei</taxon>
        <taxon>Clupeiformes</taxon>
        <taxon>Clupeoidei</taxon>
        <taxon>Engraulidae</taxon>
        <taxon>Coilinae</taxon>
        <taxon>Coilia</taxon>
    </lineage>
</organism>
<keyword evidence="8 11" id="KW-0472">Membrane</keyword>
<comment type="subcellular location">
    <subcellularLocation>
        <location evidence="1">Membrane</location>
        <topology evidence="1">Single-pass membrane protein</topology>
    </subcellularLocation>
</comment>
<dbReference type="GO" id="GO:0016020">
    <property type="term" value="C:membrane"/>
    <property type="evidence" value="ECO:0007669"/>
    <property type="project" value="UniProtKB-SubCell"/>
</dbReference>
<dbReference type="SUPFAM" id="SSF48726">
    <property type="entry name" value="Immunoglobulin"/>
    <property type="match status" value="3"/>
</dbReference>
<dbReference type="SMART" id="SM00409">
    <property type="entry name" value="IG"/>
    <property type="match status" value="2"/>
</dbReference>
<proteinExistence type="inferred from homology"/>
<evidence type="ECO:0000256" key="5">
    <source>
        <dbReference type="ARBA" id="ARBA00022737"/>
    </source>
</evidence>
<name>A0ABD1J528_9TELE</name>
<gene>
    <name evidence="13" type="ORF">ACEWY4_023493</name>
</gene>
<dbReference type="InterPro" id="IPR051427">
    <property type="entry name" value="Nectin/Nectin-like"/>
</dbReference>
<keyword evidence="10" id="KW-0325">Glycoprotein</keyword>
<keyword evidence="4" id="KW-0732">Signal</keyword>
<dbReference type="PROSITE" id="PS50835">
    <property type="entry name" value="IG_LIKE"/>
    <property type="match status" value="2"/>
</dbReference>
<evidence type="ECO:0000313" key="13">
    <source>
        <dbReference type="EMBL" id="KAL2081640.1"/>
    </source>
</evidence>
<evidence type="ECO:0000256" key="4">
    <source>
        <dbReference type="ARBA" id="ARBA00022729"/>
    </source>
</evidence>
<evidence type="ECO:0000256" key="3">
    <source>
        <dbReference type="ARBA" id="ARBA00022692"/>
    </source>
</evidence>
<accession>A0ABD1J528</accession>
<dbReference type="Gene3D" id="2.60.40.10">
    <property type="entry name" value="Immunoglobulins"/>
    <property type="match status" value="3"/>
</dbReference>
<dbReference type="EMBL" id="JBHFQA010000020">
    <property type="protein sequence ID" value="KAL2081640.1"/>
    <property type="molecule type" value="Genomic_DNA"/>
</dbReference>
<dbReference type="InterPro" id="IPR007110">
    <property type="entry name" value="Ig-like_dom"/>
</dbReference>
<evidence type="ECO:0000256" key="1">
    <source>
        <dbReference type="ARBA" id="ARBA00004167"/>
    </source>
</evidence>
<dbReference type="Pfam" id="PF08205">
    <property type="entry name" value="C2-set_2"/>
    <property type="match status" value="1"/>
</dbReference>
<comment type="caution">
    <text evidence="13">The sequence shown here is derived from an EMBL/GenBank/DDBJ whole genome shotgun (WGS) entry which is preliminary data.</text>
</comment>
<protein>
    <recommendedName>
        <fullName evidence="12">Ig-like domain-containing protein</fullName>
    </recommendedName>
</protein>
<evidence type="ECO:0000256" key="2">
    <source>
        <dbReference type="ARBA" id="ARBA00007810"/>
    </source>
</evidence>
<evidence type="ECO:0000256" key="9">
    <source>
        <dbReference type="ARBA" id="ARBA00023157"/>
    </source>
</evidence>
<comment type="similarity">
    <text evidence="2">Belongs to the nectin family.</text>
</comment>
<evidence type="ECO:0000256" key="7">
    <source>
        <dbReference type="ARBA" id="ARBA00022989"/>
    </source>
</evidence>
<evidence type="ECO:0000256" key="11">
    <source>
        <dbReference type="SAM" id="Phobius"/>
    </source>
</evidence>
<keyword evidence="6" id="KW-0130">Cell adhesion</keyword>
<evidence type="ECO:0000256" key="8">
    <source>
        <dbReference type="ARBA" id="ARBA00023136"/>
    </source>
</evidence>
<feature type="domain" description="Ig-like" evidence="12">
    <location>
        <begin position="34"/>
        <end position="141"/>
    </location>
</feature>
<reference evidence="13 14" key="1">
    <citation type="submission" date="2024-09" db="EMBL/GenBank/DDBJ databases">
        <title>A chromosome-level genome assembly of Gray's grenadier anchovy, Coilia grayii.</title>
        <authorList>
            <person name="Fu Z."/>
        </authorList>
    </citation>
    <scope>NUCLEOTIDE SEQUENCE [LARGE SCALE GENOMIC DNA]</scope>
    <source>
        <strain evidence="13">G4</strain>
        <tissue evidence="13">Muscle</tissue>
    </source>
</reference>
<dbReference type="InterPro" id="IPR013106">
    <property type="entry name" value="Ig_V-set"/>
</dbReference>
<keyword evidence="3 11" id="KW-0812">Transmembrane</keyword>
<feature type="domain" description="Ig-like" evidence="12">
    <location>
        <begin position="252"/>
        <end position="335"/>
    </location>
</feature>
<keyword evidence="9" id="KW-1015">Disulfide bond</keyword>
<dbReference type="Pfam" id="PF13927">
    <property type="entry name" value="Ig_3"/>
    <property type="match status" value="1"/>
</dbReference>
<keyword evidence="5" id="KW-0677">Repeat</keyword>
<dbReference type="InterPro" id="IPR013162">
    <property type="entry name" value="CD80_C2-set"/>
</dbReference>
<dbReference type="Proteomes" id="UP001591681">
    <property type="component" value="Unassembled WGS sequence"/>
</dbReference>
<keyword evidence="14" id="KW-1185">Reference proteome</keyword>
<evidence type="ECO:0000259" key="12">
    <source>
        <dbReference type="PROSITE" id="PS50835"/>
    </source>
</evidence>